<keyword evidence="4" id="KW-0805">Transcription regulation</keyword>
<dbReference type="GO" id="GO:0046976">
    <property type="term" value="F:histone H3K27 methyltransferase activity"/>
    <property type="evidence" value="ECO:0007669"/>
    <property type="project" value="TreeGrafter"/>
</dbReference>
<dbReference type="InterPro" id="IPR026489">
    <property type="entry name" value="CXC_dom"/>
</dbReference>
<dbReference type="PANTHER" id="PTHR45747">
    <property type="entry name" value="HISTONE-LYSINE N-METHYLTRANSFERASE E(Z)"/>
    <property type="match status" value="1"/>
</dbReference>
<feature type="domain" description="CXC" evidence="8">
    <location>
        <begin position="304"/>
        <end position="422"/>
    </location>
</feature>
<keyword evidence="3" id="KW-0949">S-adenosyl-L-methionine</keyword>
<evidence type="ECO:0000256" key="2">
    <source>
        <dbReference type="ARBA" id="ARBA00022679"/>
    </source>
</evidence>
<evidence type="ECO:0000313" key="9">
    <source>
        <dbReference type="EMBL" id="KRX07318.1"/>
    </source>
</evidence>
<dbReference type="SMART" id="SM00317">
    <property type="entry name" value="SET"/>
    <property type="match status" value="1"/>
</dbReference>
<dbReference type="GO" id="GO:0003682">
    <property type="term" value="F:chromatin binding"/>
    <property type="evidence" value="ECO:0007669"/>
    <property type="project" value="TreeGrafter"/>
</dbReference>
<feature type="compositionally biased region" description="Polar residues" evidence="6">
    <location>
        <begin position="306"/>
        <end position="318"/>
    </location>
</feature>
<dbReference type="InterPro" id="IPR045318">
    <property type="entry name" value="EZH1/2-like"/>
</dbReference>
<dbReference type="OrthoDB" id="6141102at2759"/>
<reference evidence="9 10" key="1">
    <citation type="journal article" date="2015" name="Sci. Rep.">
        <title>Genome of the facultative scuticociliatosis pathogen Pseudocohnilembus persalinus provides insight into its virulence through horizontal gene transfer.</title>
        <authorList>
            <person name="Xiong J."/>
            <person name="Wang G."/>
            <person name="Cheng J."/>
            <person name="Tian M."/>
            <person name="Pan X."/>
            <person name="Warren A."/>
            <person name="Jiang C."/>
            <person name="Yuan D."/>
            <person name="Miao W."/>
        </authorList>
    </citation>
    <scope>NUCLEOTIDE SEQUENCE [LARGE SCALE GENOMIC DNA]</scope>
    <source>
        <strain evidence="9">36N120E</strain>
    </source>
</reference>
<protein>
    <recommendedName>
        <fullName evidence="11">SET domain-containing protein</fullName>
    </recommendedName>
</protein>
<feature type="region of interest" description="Disordered" evidence="6">
    <location>
        <begin position="1"/>
        <end position="27"/>
    </location>
</feature>
<dbReference type="SUPFAM" id="SSF82199">
    <property type="entry name" value="SET domain"/>
    <property type="match status" value="1"/>
</dbReference>
<evidence type="ECO:0000256" key="3">
    <source>
        <dbReference type="ARBA" id="ARBA00022691"/>
    </source>
</evidence>
<evidence type="ECO:0000256" key="5">
    <source>
        <dbReference type="ARBA" id="ARBA00023163"/>
    </source>
</evidence>
<evidence type="ECO:0000259" key="7">
    <source>
        <dbReference type="PROSITE" id="PS50280"/>
    </source>
</evidence>
<dbReference type="PROSITE" id="PS50280">
    <property type="entry name" value="SET"/>
    <property type="match status" value="1"/>
</dbReference>
<feature type="region of interest" description="Disordered" evidence="6">
    <location>
        <begin position="294"/>
        <end position="320"/>
    </location>
</feature>
<keyword evidence="1" id="KW-0489">Methyltransferase</keyword>
<evidence type="ECO:0000313" key="10">
    <source>
        <dbReference type="Proteomes" id="UP000054937"/>
    </source>
</evidence>
<organism evidence="9 10">
    <name type="scientific">Pseudocohnilembus persalinus</name>
    <name type="common">Ciliate</name>
    <dbReference type="NCBI Taxonomy" id="266149"/>
    <lineage>
        <taxon>Eukaryota</taxon>
        <taxon>Sar</taxon>
        <taxon>Alveolata</taxon>
        <taxon>Ciliophora</taxon>
        <taxon>Intramacronucleata</taxon>
        <taxon>Oligohymenophorea</taxon>
        <taxon>Scuticociliatia</taxon>
        <taxon>Philasterida</taxon>
        <taxon>Pseudocohnilembidae</taxon>
        <taxon>Pseudocohnilembus</taxon>
    </lineage>
</organism>
<dbReference type="PROSITE" id="PS51633">
    <property type="entry name" value="CXC"/>
    <property type="match status" value="1"/>
</dbReference>
<keyword evidence="5" id="KW-0804">Transcription</keyword>
<dbReference type="AlphaFoldDB" id="A0A0V0QYI1"/>
<sequence>MEVENTDQLQKNTQNIQNSNFPQQNTNNYLDNFKATRSFKDQQFQQEVQDYCVEKLQFYDVIKCQVYRGQKDIGKSVQSKDEVIQNEKQAFLIKGDEKQKIIYTHEKHMLNYLASQVIEQFGPSLSAMQVFSLVINKEPQQGRNLVPNISITSRKIADEYNQQQIQYGQIFRCKNKHSCPLINNEIAQEVILKVDNFFRINPNFNEIEYFKKQLKIKKYQYKYVEQSWLMKIGSQCFISYSFDGSLSCKQVYEILYVFKVQNENRHSQMEVEEQDQELEDEELEDLQKQNEIQKEERLQKQKKQDNQTIKKNTQNYSQSRDRLQQKYNPCWHEGPCEAKNFCICVILRGKCEKFCMCSQNCKIRFKGCSCQGGCNISDPSKNNSNQKCCPCFLDGRECDPDLCSCPSYINKAKVIQSKQSIPYCDNTSILYQYKPRLILQKSHICDGLGVVAGQNFGSFEFVGEYVGEILSKDESYYRDIIYLKKDIHYYFDLGYDTDMLIDPYPYGNKVRFLNYLNQPDLENCMVKYVFVNGMTRIALFTTKQIQKGQELFFNYGEGYEVEWKKTFDQECLQWQMMQKEDTLEQQKKKAIEVSKQKLNKTQNKQRKLANIGRAWNNDQKQLSFKNIKQEIVEDIKTKRRRKKKEFINLESDDDVQIVNPQQDNDDGLEMQFFN</sequence>
<evidence type="ECO:0000256" key="1">
    <source>
        <dbReference type="ARBA" id="ARBA00022603"/>
    </source>
</evidence>
<dbReference type="Gene3D" id="2.170.270.10">
    <property type="entry name" value="SET domain"/>
    <property type="match status" value="1"/>
</dbReference>
<feature type="compositionally biased region" description="Basic and acidic residues" evidence="6">
    <location>
        <begin position="294"/>
        <end position="305"/>
    </location>
</feature>
<comment type="caution">
    <text evidence="9">The sequence shown here is derived from an EMBL/GenBank/DDBJ whole genome shotgun (WGS) entry which is preliminary data.</text>
</comment>
<keyword evidence="10" id="KW-1185">Reference proteome</keyword>
<dbReference type="Pfam" id="PF00856">
    <property type="entry name" value="SET"/>
    <property type="match status" value="1"/>
</dbReference>
<evidence type="ECO:0000256" key="6">
    <source>
        <dbReference type="SAM" id="MobiDB-lite"/>
    </source>
</evidence>
<evidence type="ECO:0000256" key="4">
    <source>
        <dbReference type="ARBA" id="ARBA00023015"/>
    </source>
</evidence>
<dbReference type="Proteomes" id="UP000054937">
    <property type="component" value="Unassembled WGS sequence"/>
</dbReference>
<dbReference type="EMBL" id="LDAU01000084">
    <property type="protein sequence ID" value="KRX07318.1"/>
    <property type="molecule type" value="Genomic_DNA"/>
</dbReference>
<dbReference type="InParanoid" id="A0A0V0QYI1"/>
<proteinExistence type="predicted"/>
<evidence type="ECO:0000259" key="8">
    <source>
        <dbReference type="PROSITE" id="PS51633"/>
    </source>
</evidence>
<dbReference type="InterPro" id="IPR001214">
    <property type="entry name" value="SET_dom"/>
</dbReference>
<dbReference type="GO" id="GO:0032259">
    <property type="term" value="P:methylation"/>
    <property type="evidence" value="ECO:0007669"/>
    <property type="project" value="UniProtKB-KW"/>
</dbReference>
<gene>
    <name evidence="9" type="ORF">PPERSA_06933</name>
</gene>
<dbReference type="GO" id="GO:0005634">
    <property type="term" value="C:nucleus"/>
    <property type="evidence" value="ECO:0007669"/>
    <property type="project" value="TreeGrafter"/>
</dbReference>
<name>A0A0V0QYI1_PSEPJ</name>
<evidence type="ECO:0008006" key="11">
    <source>
        <dbReference type="Google" id="ProtNLM"/>
    </source>
</evidence>
<accession>A0A0V0QYI1</accession>
<keyword evidence="2" id="KW-0808">Transferase</keyword>
<feature type="domain" description="SET" evidence="7">
    <location>
        <begin position="435"/>
        <end position="556"/>
    </location>
</feature>
<dbReference type="PANTHER" id="PTHR45747:SF4">
    <property type="entry name" value="HISTONE-LYSINE N-METHYLTRANSFERASE E(Z)"/>
    <property type="match status" value="1"/>
</dbReference>
<dbReference type="GO" id="GO:0031507">
    <property type="term" value="P:heterochromatin formation"/>
    <property type="evidence" value="ECO:0007669"/>
    <property type="project" value="TreeGrafter"/>
</dbReference>
<dbReference type="InterPro" id="IPR046341">
    <property type="entry name" value="SET_dom_sf"/>
</dbReference>